<evidence type="ECO:0000313" key="3">
    <source>
        <dbReference type="Proteomes" id="UP000274131"/>
    </source>
</evidence>
<feature type="chain" id="PRO_5043122545" evidence="1">
    <location>
        <begin position="22"/>
        <end position="286"/>
    </location>
</feature>
<reference evidence="2 3" key="2">
    <citation type="submission" date="2018-10" db="EMBL/GenBank/DDBJ databases">
        <authorList>
            <consortium name="Pathogen Informatics"/>
        </authorList>
    </citation>
    <scope>NUCLEOTIDE SEQUENCE [LARGE SCALE GENOMIC DNA]</scope>
</reference>
<dbReference type="WBParaSite" id="EVEC_0000306201-mRNA-1">
    <property type="protein sequence ID" value="EVEC_0000306201-mRNA-1"/>
    <property type="gene ID" value="EVEC_0000306201"/>
</dbReference>
<name>A0A0N4UZK5_ENTVE</name>
<keyword evidence="1" id="KW-0732">Signal</keyword>
<dbReference type="Proteomes" id="UP000274131">
    <property type="component" value="Unassembled WGS sequence"/>
</dbReference>
<dbReference type="AlphaFoldDB" id="A0A0N4UZK5"/>
<evidence type="ECO:0000256" key="1">
    <source>
        <dbReference type="SAM" id="SignalP"/>
    </source>
</evidence>
<evidence type="ECO:0000313" key="2">
    <source>
        <dbReference type="EMBL" id="VDD87627.1"/>
    </source>
</evidence>
<proteinExistence type="predicted"/>
<gene>
    <name evidence="2" type="ORF">EVEC_LOCUS2770</name>
</gene>
<reference evidence="4" key="1">
    <citation type="submission" date="2017-02" db="UniProtKB">
        <authorList>
            <consortium name="WormBaseParasite"/>
        </authorList>
    </citation>
    <scope>IDENTIFICATION</scope>
</reference>
<accession>A0A0N4UZK5</accession>
<dbReference type="PROSITE" id="PS51257">
    <property type="entry name" value="PROKAR_LIPOPROTEIN"/>
    <property type="match status" value="1"/>
</dbReference>
<organism evidence="4">
    <name type="scientific">Enterobius vermicularis</name>
    <name type="common">Human pinworm</name>
    <dbReference type="NCBI Taxonomy" id="51028"/>
    <lineage>
        <taxon>Eukaryota</taxon>
        <taxon>Metazoa</taxon>
        <taxon>Ecdysozoa</taxon>
        <taxon>Nematoda</taxon>
        <taxon>Chromadorea</taxon>
        <taxon>Rhabditida</taxon>
        <taxon>Spirurina</taxon>
        <taxon>Oxyuridomorpha</taxon>
        <taxon>Oxyuroidea</taxon>
        <taxon>Oxyuridae</taxon>
        <taxon>Enterobius</taxon>
    </lineage>
</organism>
<dbReference type="EMBL" id="UXUI01007447">
    <property type="protein sequence ID" value="VDD87627.1"/>
    <property type="molecule type" value="Genomic_DNA"/>
</dbReference>
<protein>
    <submittedName>
        <fullName evidence="4">CC domain-containing protein</fullName>
    </submittedName>
</protein>
<keyword evidence="3" id="KW-1185">Reference proteome</keyword>
<evidence type="ECO:0000313" key="4">
    <source>
        <dbReference type="WBParaSite" id="EVEC_0000306201-mRNA-1"/>
    </source>
</evidence>
<feature type="signal peptide" evidence="1">
    <location>
        <begin position="1"/>
        <end position="21"/>
    </location>
</feature>
<sequence>MSTIFRLTSVILLCSTMTSEALPVSCIGGGCMPAPFFTGNNFNAFPCNGQDCGIPCLGSNCPMLVMPQDIGGILPCVGPNCSPSVPCIGSNCLSPQPCFGNNCNFPCNTPDCLPLAVGCVGTNCLPSSFDFGGGFGGIGGGFGGGFFGSPCMGPNCQMINSPCFGADCMNLLPCSGPNCYMQNQFDPCFGAGCPPLCIGSNCPLPLTPLRTNAYGPIPVQNPIPVPSGPVSAPASPPVGLTGSVTQACTGSACPNQVVKITVPKNSCAGFDCLIDIYCPNSSCTRK</sequence>